<name>A0A318SU60_9RHOB</name>
<keyword evidence="4 6" id="KW-1133">Transmembrane helix</keyword>
<feature type="transmembrane region" description="Helical" evidence="6">
    <location>
        <begin position="59"/>
        <end position="78"/>
    </location>
</feature>
<dbReference type="PANTHER" id="PTHR21716:SF62">
    <property type="entry name" value="TRANSPORT PROTEIN YDBI-RELATED"/>
    <property type="match status" value="1"/>
</dbReference>
<dbReference type="AlphaFoldDB" id="A0A318SU60"/>
<keyword evidence="8" id="KW-1185">Reference proteome</keyword>
<feature type="transmembrane region" description="Helical" evidence="6">
    <location>
        <begin position="191"/>
        <end position="215"/>
    </location>
</feature>
<feature type="transmembrane region" description="Helical" evidence="6">
    <location>
        <begin position="12"/>
        <end position="39"/>
    </location>
</feature>
<feature type="transmembrane region" description="Helical" evidence="6">
    <location>
        <begin position="289"/>
        <end position="322"/>
    </location>
</feature>
<protein>
    <submittedName>
        <fullName evidence="7">Putative PurR-regulated permease PerM</fullName>
    </submittedName>
</protein>
<evidence type="ECO:0000256" key="2">
    <source>
        <dbReference type="ARBA" id="ARBA00009773"/>
    </source>
</evidence>
<evidence type="ECO:0000256" key="1">
    <source>
        <dbReference type="ARBA" id="ARBA00004141"/>
    </source>
</evidence>
<proteinExistence type="inferred from homology"/>
<evidence type="ECO:0000256" key="3">
    <source>
        <dbReference type="ARBA" id="ARBA00022692"/>
    </source>
</evidence>
<keyword evidence="5 6" id="KW-0472">Membrane</keyword>
<dbReference type="InterPro" id="IPR002549">
    <property type="entry name" value="AI-2E-like"/>
</dbReference>
<keyword evidence="3 6" id="KW-0812">Transmembrane</keyword>
<dbReference type="Proteomes" id="UP000248311">
    <property type="component" value="Unassembled WGS sequence"/>
</dbReference>
<accession>A0A318SU60</accession>
<sequence>MISRDLRAAAALVSVTVLALALWQVSFVLLLVFFAVLIAVGLRHPAQALAGWTGMPVNLALALVVLLIVAALGGFAMMQGMRILTQFEELWTRIPEAVTGLEERLRDSRMGGMLVRRMEGSGEGGGMNVMGAIGGTLVTLGGAGANIVVVLTLSIFLATKPEFYRRGMVKLVPPQHRPRADQICHDIGRGLWYWLLGQLVDMLAVAALVFLGLWLLGVPLPLTLALIAGLLNFVPFVGPIISVVPAILVALSEGMGTVVWVGLLYLTVQQIEGNVIMPLVQQRTTAIPPALTIVAVALFGVLFGLIGVLLATPLLLVAMILVQKLWVEDTLGDREDAQPED</sequence>
<dbReference type="Pfam" id="PF01594">
    <property type="entry name" value="AI-2E_transport"/>
    <property type="match status" value="1"/>
</dbReference>
<feature type="transmembrane region" description="Helical" evidence="6">
    <location>
        <begin position="222"/>
        <end position="241"/>
    </location>
</feature>
<dbReference type="GO" id="GO:0016020">
    <property type="term" value="C:membrane"/>
    <property type="evidence" value="ECO:0007669"/>
    <property type="project" value="UniProtKB-SubCell"/>
</dbReference>
<evidence type="ECO:0000256" key="5">
    <source>
        <dbReference type="ARBA" id="ARBA00023136"/>
    </source>
</evidence>
<dbReference type="EMBL" id="QJTE01000002">
    <property type="protein sequence ID" value="PYE84895.1"/>
    <property type="molecule type" value="Genomic_DNA"/>
</dbReference>
<evidence type="ECO:0000313" key="7">
    <source>
        <dbReference type="EMBL" id="PYE84895.1"/>
    </source>
</evidence>
<comment type="subcellular location">
    <subcellularLocation>
        <location evidence="1">Membrane</location>
        <topology evidence="1">Multi-pass membrane protein</topology>
    </subcellularLocation>
</comment>
<evidence type="ECO:0000313" key="8">
    <source>
        <dbReference type="Proteomes" id="UP000248311"/>
    </source>
</evidence>
<dbReference type="PANTHER" id="PTHR21716">
    <property type="entry name" value="TRANSMEMBRANE PROTEIN"/>
    <property type="match status" value="1"/>
</dbReference>
<feature type="transmembrane region" description="Helical" evidence="6">
    <location>
        <begin position="137"/>
        <end position="158"/>
    </location>
</feature>
<dbReference type="RefSeq" id="WP_181418593.1">
    <property type="nucleotide sequence ID" value="NZ_QJTE01000002.1"/>
</dbReference>
<dbReference type="GO" id="GO:0055085">
    <property type="term" value="P:transmembrane transport"/>
    <property type="evidence" value="ECO:0007669"/>
    <property type="project" value="TreeGrafter"/>
</dbReference>
<reference evidence="7 8" key="1">
    <citation type="submission" date="2018-06" db="EMBL/GenBank/DDBJ databases">
        <title>Genomic Encyclopedia of Type Strains, Phase III (KMG-III): the genomes of soil and plant-associated and newly described type strains.</title>
        <authorList>
            <person name="Whitman W."/>
        </authorList>
    </citation>
    <scope>NUCLEOTIDE SEQUENCE [LARGE SCALE GENOMIC DNA]</scope>
    <source>
        <strain evidence="7 8">CECT 9025</strain>
    </source>
</reference>
<organism evidence="7 8">
    <name type="scientific">Pseudoroseicyclus aestuarii</name>
    <dbReference type="NCBI Taxonomy" id="1795041"/>
    <lineage>
        <taxon>Bacteria</taxon>
        <taxon>Pseudomonadati</taxon>
        <taxon>Pseudomonadota</taxon>
        <taxon>Alphaproteobacteria</taxon>
        <taxon>Rhodobacterales</taxon>
        <taxon>Paracoccaceae</taxon>
        <taxon>Pseudoroseicyclus</taxon>
    </lineage>
</organism>
<evidence type="ECO:0000256" key="4">
    <source>
        <dbReference type="ARBA" id="ARBA00022989"/>
    </source>
</evidence>
<evidence type="ECO:0000256" key="6">
    <source>
        <dbReference type="SAM" id="Phobius"/>
    </source>
</evidence>
<comment type="similarity">
    <text evidence="2">Belongs to the autoinducer-2 exporter (AI-2E) (TC 2.A.86) family.</text>
</comment>
<comment type="caution">
    <text evidence="7">The sequence shown here is derived from an EMBL/GenBank/DDBJ whole genome shotgun (WGS) entry which is preliminary data.</text>
</comment>
<gene>
    <name evidence="7" type="ORF">DFP88_102699</name>
</gene>